<evidence type="ECO:0000313" key="2">
    <source>
        <dbReference type="Proteomes" id="UP001164929"/>
    </source>
</evidence>
<dbReference type="Proteomes" id="UP001164929">
    <property type="component" value="Chromosome 2"/>
</dbReference>
<accession>A0AAD6RF16</accession>
<dbReference type="AlphaFoldDB" id="A0AAD6RF16"/>
<reference evidence="1" key="1">
    <citation type="journal article" date="2023" name="Mol. Ecol. Resour.">
        <title>Chromosome-level genome assembly of a triploid poplar Populus alba 'Berolinensis'.</title>
        <authorList>
            <person name="Chen S."/>
            <person name="Yu Y."/>
            <person name="Wang X."/>
            <person name="Wang S."/>
            <person name="Zhang T."/>
            <person name="Zhou Y."/>
            <person name="He R."/>
            <person name="Meng N."/>
            <person name="Wang Y."/>
            <person name="Liu W."/>
            <person name="Liu Z."/>
            <person name="Liu J."/>
            <person name="Guo Q."/>
            <person name="Huang H."/>
            <person name="Sederoff R.R."/>
            <person name="Wang G."/>
            <person name="Qu G."/>
            <person name="Chen S."/>
        </authorList>
    </citation>
    <scope>NUCLEOTIDE SEQUENCE</scope>
    <source>
        <strain evidence="1">SC-2020</strain>
    </source>
</reference>
<comment type="caution">
    <text evidence="1">The sequence shown here is derived from an EMBL/GenBank/DDBJ whole genome shotgun (WGS) entry which is preliminary data.</text>
</comment>
<proteinExistence type="predicted"/>
<name>A0AAD6RF16_9ROSI</name>
<protein>
    <submittedName>
        <fullName evidence="1">Uncharacterized protein</fullName>
    </submittedName>
</protein>
<sequence>MRDQFLDAINGWIDDLEELSVARVDQRAEDRFRFGEGVLDGPAVVEWTRERGFG</sequence>
<dbReference type="EMBL" id="JAQIZT010000002">
    <property type="protein sequence ID" value="KAJ7007531.1"/>
    <property type="molecule type" value="Genomic_DNA"/>
</dbReference>
<organism evidence="1 2">
    <name type="scientific">Populus alba x Populus x berolinensis</name>
    <dbReference type="NCBI Taxonomy" id="444605"/>
    <lineage>
        <taxon>Eukaryota</taxon>
        <taxon>Viridiplantae</taxon>
        <taxon>Streptophyta</taxon>
        <taxon>Embryophyta</taxon>
        <taxon>Tracheophyta</taxon>
        <taxon>Spermatophyta</taxon>
        <taxon>Magnoliopsida</taxon>
        <taxon>eudicotyledons</taxon>
        <taxon>Gunneridae</taxon>
        <taxon>Pentapetalae</taxon>
        <taxon>rosids</taxon>
        <taxon>fabids</taxon>
        <taxon>Malpighiales</taxon>
        <taxon>Salicaceae</taxon>
        <taxon>Saliceae</taxon>
        <taxon>Populus</taxon>
    </lineage>
</organism>
<keyword evidence="2" id="KW-1185">Reference proteome</keyword>
<evidence type="ECO:0000313" key="1">
    <source>
        <dbReference type="EMBL" id="KAJ7007531.1"/>
    </source>
</evidence>
<gene>
    <name evidence="1" type="ORF">NC653_006542</name>
</gene>